<dbReference type="EMBL" id="VWSH01000001">
    <property type="protein sequence ID" value="KAA5536208.1"/>
    <property type="molecule type" value="Genomic_DNA"/>
</dbReference>
<dbReference type="GO" id="GO:0003700">
    <property type="term" value="F:DNA-binding transcription factor activity"/>
    <property type="evidence" value="ECO:0007669"/>
    <property type="project" value="InterPro"/>
</dbReference>
<dbReference type="SUPFAM" id="SSF46785">
    <property type="entry name" value="Winged helix' DNA-binding domain"/>
    <property type="match status" value="1"/>
</dbReference>
<dbReference type="SMART" id="SM00347">
    <property type="entry name" value="HTH_MARR"/>
    <property type="match status" value="1"/>
</dbReference>
<dbReference type="Proteomes" id="UP000323632">
    <property type="component" value="Unassembled WGS sequence"/>
</dbReference>
<evidence type="ECO:0000313" key="3">
    <source>
        <dbReference type="Proteomes" id="UP000323632"/>
    </source>
</evidence>
<organism evidence="2 3">
    <name type="scientific">Taibaiella lutea</name>
    <dbReference type="NCBI Taxonomy" id="2608001"/>
    <lineage>
        <taxon>Bacteria</taxon>
        <taxon>Pseudomonadati</taxon>
        <taxon>Bacteroidota</taxon>
        <taxon>Chitinophagia</taxon>
        <taxon>Chitinophagales</taxon>
        <taxon>Chitinophagaceae</taxon>
        <taxon>Taibaiella</taxon>
    </lineage>
</organism>
<evidence type="ECO:0000313" key="2">
    <source>
        <dbReference type="EMBL" id="KAA5536208.1"/>
    </source>
</evidence>
<dbReference type="InterPro" id="IPR036388">
    <property type="entry name" value="WH-like_DNA-bd_sf"/>
</dbReference>
<accession>A0A5M6CLV4</accession>
<dbReference type="InterPro" id="IPR039422">
    <property type="entry name" value="MarR/SlyA-like"/>
</dbReference>
<reference evidence="2 3" key="1">
    <citation type="submission" date="2019-09" db="EMBL/GenBank/DDBJ databases">
        <title>Genome sequence and assembly of Taibaiella sp.</title>
        <authorList>
            <person name="Chhetri G."/>
        </authorList>
    </citation>
    <scope>NUCLEOTIDE SEQUENCE [LARGE SCALE GENOMIC DNA]</scope>
    <source>
        <strain evidence="2 3">KVB11</strain>
    </source>
</reference>
<dbReference type="PROSITE" id="PS50995">
    <property type="entry name" value="HTH_MARR_2"/>
    <property type="match status" value="1"/>
</dbReference>
<sequence length="152" mass="17524">MKLEQELRMSRFRDDFQRAYLNIVFTGNFLQSKMQQDLKKYNLTPPQFNVLRILRGQNGIPIGAFAIQDRMVHRTSNVTRIIEKLIDKKLVTRKNNPDNGRIVDILITKAGLKVINEADSIAQKAINDISNVLSEEQAREMADWLDAIRNIA</sequence>
<dbReference type="InterPro" id="IPR000835">
    <property type="entry name" value="HTH_MarR-typ"/>
</dbReference>
<dbReference type="PANTHER" id="PTHR33164:SF101">
    <property type="entry name" value="TRANSCRIPTIONAL REPRESSOR MPRA"/>
    <property type="match status" value="1"/>
</dbReference>
<proteinExistence type="predicted"/>
<dbReference type="PANTHER" id="PTHR33164">
    <property type="entry name" value="TRANSCRIPTIONAL REGULATOR, MARR FAMILY"/>
    <property type="match status" value="1"/>
</dbReference>
<keyword evidence="3" id="KW-1185">Reference proteome</keyword>
<dbReference type="InterPro" id="IPR036390">
    <property type="entry name" value="WH_DNA-bd_sf"/>
</dbReference>
<feature type="domain" description="HTH marR-type" evidence="1">
    <location>
        <begin position="1"/>
        <end position="152"/>
    </location>
</feature>
<dbReference type="AlphaFoldDB" id="A0A5M6CLV4"/>
<comment type="caution">
    <text evidence="2">The sequence shown here is derived from an EMBL/GenBank/DDBJ whole genome shotgun (WGS) entry which is preliminary data.</text>
</comment>
<gene>
    <name evidence="2" type="ORF">F0919_00650</name>
</gene>
<dbReference type="GO" id="GO:0006950">
    <property type="term" value="P:response to stress"/>
    <property type="evidence" value="ECO:0007669"/>
    <property type="project" value="TreeGrafter"/>
</dbReference>
<name>A0A5M6CLV4_9BACT</name>
<dbReference type="Pfam" id="PF01047">
    <property type="entry name" value="MarR"/>
    <property type="match status" value="1"/>
</dbReference>
<dbReference type="Gene3D" id="1.10.10.10">
    <property type="entry name" value="Winged helix-like DNA-binding domain superfamily/Winged helix DNA-binding domain"/>
    <property type="match status" value="1"/>
</dbReference>
<evidence type="ECO:0000259" key="1">
    <source>
        <dbReference type="PROSITE" id="PS50995"/>
    </source>
</evidence>
<dbReference type="RefSeq" id="WP_150030781.1">
    <property type="nucleotide sequence ID" value="NZ_VWSH01000001.1"/>
</dbReference>
<protein>
    <submittedName>
        <fullName evidence="2">MarR family transcriptional regulator</fullName>
    </submittedName>
</protein>